<evidence type="ECO:0000256" key="4">
    <source>
        <dbReference type="ARBA" id="ARBA00023242"/>
    </source>
</evidence>
<dbReference type="PANTHER" id="PTHR33572:SF3">
    <property type="entry name" value="VELVET COMPLEX SUBUNIT B"/>
    <property type="match status" value="1"/>
</dbReference>
<name>G4TA06_SERID</name>
<dbReference type="STRING" id="1109443.G4TA06"/>
<evidence type="ECO:0000256" key="2">
    <source>
        <dbReference type="ARBA" id="ARBA00023015"/>
    </source>
</evidence>
<dbReference type="Gene3D" id="2.60.40.3960">
    <property type="entry name" value="Velvet domain"/>
    <property type="match status" value="2"/>
</dbReference>
<keyword evidence="2" id="KW-0805">Transcription regulation</keyword>
<feature type="compositionally biased region" description="Polar residues" evidence="5">
    <location>
        <begin position="124"/>
        <end position="135"/>
    </location>
</feature>
<feature type="domain" description="Velvet" evidence="6">
    <location>
        <begin position="22"/>
        <end position="416"/>
    </location>
</feature>
<dbReference type="Proteomes" id="UP000007148">
    <property type="component" value="Unassembled WGS sequence"/>
</dbReference>
<dbReference type="EMBL" id="CAFZ01000026">
    <property type="protein sequence ID" value="CCA68141.1"/>
    <property type="molecule type" value="Genomic_DNA"/>
</dbReference>
<dbReference type="HOGENOM" id="CLU_022491_4_0_1"/>
<accession>G4TA06</accession>
<dbReference type="eggNOG" id="ENOG502S1B4">
    <property type="taxonomic scope" value="Eukaryota"/>
</dbReference>
<protein>
    <recommendedName>
        <fullName evidence="6">Velvet domain-containing protein</fullName>
    </recommendedName>
</protein>
<evidence type="ECO:0000313" key="8">
    <source>
        <dbReference type="Proteomes" id="UP000007148"/>
    </source>
</evidence>
<dbReference type="GO" id="GO:0005634">
    <property type="term" value="C:nucleus"/>
    <property type="evidence" value="ECO:0007669"/>
    <property type="project" value="UniProtKB-SubCell"/>
</dbReference>
<dbReference type="OMA" id="MIQKTNA"/>
<evidence type="ECO:0000256" key="1">
    <source>
        <dbReference type="ARBA" id="ARBA00004123"/>
    </source>
</evidence>
<evidence type="ECO:0000256" key="3">
    <source>
        <dbReference type="ARBA" id="ARBA00023163"/>
    </source>
</evidence>
<keyword evidence="8" id="KW-1185">Reference proteome</keyword>
<feature type="region of interest" description="Disordered" evidence="5">
    <location>
        <begin position="115"/>
        <end position="135"/>
    </location>
</feature>
<comment type="caution">
    <text evidence="7">The sequence shown here is derived from an EMBL/GenBank/DDBJ whole genome shotgun (WGS) entry which is preliminary data.</text>
</comment>
<feature type="region of interest" description="Disordered" evidence="5">
    <location>
        <begin position="408"/>
        <end position="449"/>
    </location>
</feature>
<feature type="region of interest" description="Disordered" evidence="5">
    <location>
        <begin position="153"/>
        <end position="203"/>
    </location>
</feature>
<keyword evidence="3" id="KW-0804">Transcription</keyword>
<reference evidence="7 8" key="1">
    <citation type="journal article" date="2011" name="PLoS Pathog.">
        <title>Endophytic Life Strategies Decoded by Genome and Transcriptome Analyses of the Mutualistic Root Symbiont Piriformospora indica.</title>
        <authorList>
            <person name="Zuccaro A."/>
            <person name="Lahrmann U."/>
            <person name="Guldener U."/>
            <person name="Langen G."/>
            <person name="Pfiffi S."/>
            <person name="Biedenkopf D."/>
            <person name="Wong P."/>
            <person name="Samans B."/>
            <person name="Grimm C."/>
            <person name="Basiewicz M."/>
            <person name="Murat C."/>
            <person name="Martin F."/>
            <person name="Kogel K.H."/>
        </authorList>
    </citation>
    <scope>NUCLEOTIDE SEQUENCE [LARGE SCALE GENOMIC DNA]</scope>
    <source>
        <strain evidence="7 8">DSM 11827</strain>
    </source>
</reference>
<feature type="compositionally biased region" description="Polar residues" evidence="5">
    <location>
        <begin position="153"/>
        <end position="174"/>
    </location>
</feature>
<sequence length="449" mass="48651">MYNAQDASYAPSAPPLLREWSSKHGEKNYALEVIQNPILHFLIIFLARAAVDDQDRRPLAPAAVARLLVTDENNRIVSPESIQAAFFIVLVDLWDEEGQKDCNLVRVPTQQSVSAKRNRHVRTESSPSVLETNGTSYTFADSQSPFVSSSMASTSTQVFDRQRSPTSPTRSLTVASPVAKRKRSKRANEGGAEAPIASGPEQVPTHPFYPQDLNAVALYPSAFASQDLLPFTNYISPSYAAMPPNATYTSGISVLTPNGQSLPQEATTATTASVYVGHDTLPQPVINGSMQPPPPWSTDEPAECARTLIGPLAAGAQLLTDDNDEPGIFFLFQDLSVRKEGVFRLRMRLVNVGGVDGSPPAPEPGATRVRSDSSTVLAQVFTQPFTVFSAKKFPGVPPTTALSKKLLQQGLKIPGRTRNKDGPAPRKKRRLTDAEEWAPDGALSNSEEE</sequence>
<evidence type="ECO:0000256" key="5">
    <source>
        <dbReference type="SAM" id="MobiDB-lite"/>
    </source>
</evidence>
<proteinExistence type="predicted"/>
<keyword evidence="4" id="KW-0539">Nucleus</keyword>
<dbReference type="InterPro" id="IPR037525">
    <property type="entry name" value="Velvet_dom"/>
</dbReference>
<evidence type="ECO:0000259" key="6">
    <source>
        <dbReference type="PROSITE" id="PS51821"/>
    </source>
</evidence>
<dbReference type="InterPro" id="IPR038491">
    <property type="entry name" value="Velvet_dom_sf"/>
</dbReference>
<dbReference type="PANTHER" id="PTHR33572">
    <property type="entry name" value="SPORE DEVELOPMENT REGULATOR VOSA"/>
    <property type="match status" value="1"/>
</dbReference>
<dbReference type="Pfam" id="PF11754">
    <property type="entry name" value="Velvet"/>
    <property type="match status" value="1"/>
</dbReference>
<gene>
    <name evidence="7" type="ORF">PIIN_02008</name>
</gene>
<dbReference type="AlphaFoldDB" id="G4TA06"/>
<dbReference type="InterPro" id="IPR021740">
    <property type="entry name" value="Velvet"/>
</dbReference>
<dbReference type="PROSITE" id="PS51821">
    <property type="entry name" value="VELVET"/>
    <property type="match status" value="1"/>
</dbReference>
<comment type="subcellular location">
    <subcellularLocation>
        <location evidence="1">Nucleus</location>
    </subcellularLocation>
</comment>
<dbReference type="OrthoDB" id="1746739at2759"/>
<dbReference type="InParanoid" id="G4TA06"/>
<organism evidence="7 8">
    <name type="scientific">Serendipita indica (strain DSM 11827)</name>
    <name type="common">Root endophyte fungus</name>
    <name type="synonym">Piriformospora indica</name>
    <dbReference type="NCBI Taxonomy" id="1109443"/>
    <lineage>
        <taxon>Eukaryota</taxon>
        <taxon>Fungi</taxon>
        <taxon>Dikarya</taxon>
        <taxon>Basidiomycota</taxon>
        <taxon>Agaricomycotina</taxon>
        <taxon>Agaricomycetes</taxon>
        <taxon>Sebacinales</taxon>
        <taxon>Serendipitaceae</taxon>
        <taxon>Serendipita</taxon>
    </lineage>
</organism>
<evidence type="ECO:0000313" key="7">
    <source>
        <dbReference type="EMBL" id="CCA68141.1"/>
    </source>
</evidence>